<dbReference type="SUPFAM" id="SSF53697">
    <property type="entry name" value="SIS domain"/>
    <property type="match status" value="1"/>
</dbReference>
<dbReference type="PROSITE" id="PS51071">
    <property type="entry name" value="HTH_RPIR"/>
    <property type="match status" value="1"/>
</dbReference>
<proteinExistence type="predicted"/>
<dbReference type="Proteomes" id="UP000253046">
    <property type="component" value="Unassembled WGS sequence"/>
</dbReference>
<dbReference type="GO" id="GO:1901135">
    <property type="term" value="P:carbohydrate derivative metabolic process"/>
    <property type="evidence" value="ECO:0007669"/>
    <property type="project" value="InterPro"/>
</dbReference>
<feature type="domain" description="HTH rpiR-type" evidence="1">
    <location>
        <begin position="9"/>
        <end position="85"/>
    </location>
</feature>
<dbReference type="InterPro" id="IPR036388">
    <property type="entry name" value="WH-like_DNA-bd_sf"/>
</dbReference>
<gene>
    <name evidence="2" type="ORF">DES54_101233</name>
</gene>
<dbReference type="InterPro" id="IPR047640">
    <property type="entry name" value="RpiR-like"/>
</dbReference>
<evidence type="ECO:0000259" key="1">
    <source>
        <dbReference type="PROSITE" id="PS51071"/>
    </source>
</evidence>
<dbReference type="EMBL" id="QNRY01000001">
    <property type="protein sequence ID" value="RBP67711.1"/>
    <property type="molecule type" value="Genomic_DNA"/>
</dbReference>
<accession>A0A366IC75</accession>
<dbReference type="AlphaFoldDB" id="A0A366IC75"/>
<evidence type="ECO:0000313" key="2">
    <source>
        <dbReference type="EMBL" id="RBP67711.1"/>
    </source>
</evidence>
<dbReference type="PANTHER" id="PTHR30514">
    <property type="entry name" value="GLUCOKINASE"/>
    <property type="match status" value="1"/>
</dbReference>
<dbReference type="GO" id="GO:0003700">
    <property type="term" value="F:DNA-binding transcription factor activity"/>
    <property type="evidence" value="ECO:0007669"/>
    <property type="project" value="InterPro"/>
</dbReference>
<dbReference type="InterPro" id="IPR046348">
    <property type="entry name" value="SIS_dom_sf"/>
</dbReference>
<organism evidence="2 3">
    <name type="scientific">Brenneria salicis ATCC 15712 = DSM 30166</name>
    <dbReference type="NCBI Taxonomy" id="714314"/>
    <lineage>
        <taxon>Bacteria</taxon>
        <taxon>Pseudomonadati</taxon>
        <taxon>Pseudomonadota</taxon>
        <taxon>Gammaproteobacteria</taxon>
        <taxon>Enterobacterales</taxon>
        <taxon>Pectobacteriaceae</taxon>
        <taxon>Brenneria</taxon>
    </lineage>
</organism>
<dbReference type="GO" id="GO:0097367">
    <property type="term" value="F:carbohydrate derivative binding"/>
    <property type="evidence" value="ECO:0007669"/>
    <property type="project" value="InterPro"/>
</dbReference>
<dbReference type="InterPro" id="IPR000281">
    <property type="entry name" value="HTH_RpiR"/>
</dbReference>
<name>A0A366IC75_9GAMM</name>
<sequence>MSEDQPGGRMITERIESLDGKLTPAERTLWAYIQANLEGIAFENGATLAQKSGVSPNTVSRFLRRLGYKGLQGLKEDLRDDVRVQSLLNTTLLSRVEQQSDDLSIHLNKEIDALVKFWEQLCSQHWQEIVDRVRHAEKVFICGFQTIRGMAEDFSNRLSLVRSDVEFLDLYSGVLGQWLDSYEKRCCVILIDIAPYAEVGVAFANECIKDNADLVVFTDEYGIAKYMNTPYIVTMTTKTGLILESTGGLASALNVLLHCVASKNKVQLKQRLEAYENRVKCLKLYRS</sequence>
<dbReference type="SUPFAM" id="SSF46689">
    <property type="entry name" value="Homeodomain-like"/>
    <property type="match status" value="1"/>
</dbReference>
<dbReference type="GO" id="GO:0003677">
    <property type="term" value="F:DNA binding"/>
    <property type="evidence" value="ECO:0007669"/>
    <property type="project" value="InterPro"/>
</dbReference>
<reference evidence="2 3" key="1">
    <citation type="submission" date="2018-06" db="EMBL/GenBank/DDBJ databases">
        <title>Genomic Encyclopedia of Type Strains, Phase IV (KMG-IV): sequencing the most valuable type-strain genomes for metagenomic binning, comparative biology and taxonomic classification.</title>
        <authorList>
            <person name="Goeker M."/>
        </authorList>
    </citation>
    <scope>NUCLEOTIDE SEQUENCE [LARGE SCALE GENOMIC DNA]</scope>
    <source>
        <strain evidence="2 3">DSM 30166</strain>
    </source>
</reference>
<dbReference type="Gene3D" id="1.10.10.10">
    <property type="entry name" value="Winged helix-like DNA-binding domain superfamily/Winged helix DNA-binding domain"/>
    <property type="match status" value="1"/>
</dbReference>
<dbReference type="Gene3D" id="3.40.50.10490">
    <property type="entry name" value="Glucose-6-phosphate isomerase like protein, domain 1"/>
    <property type="match status" value="1"/>
</dbReference>
<dbReference type="RefSeq" id="WP_205680152.1">
    <property type="nucleotide sequence ID" value="NZ_AGJP01000001.1"/>
</dbReference>
<evidence type="ECO:0000313" key="3">
    <source>
        <dbReference type="Proteomes" id="UP000253046"/>
    </source>
</evidence>
<dbReference type="PANTHER" id="PTHR30514:SF18">
    <property type="entry name" value="RPIR-FAMILY TRANSCRIPTIONAL REGULATOR"/>
    <property type="match status" value="1"/>
</dbReference>
<dbReference type="InterPro" id="IPR009057">
    <property type="entry name" value="Homeodomain-like_sf"/>
</dbReference>
<keyword evidence="3" id="KW-1185">Reference proteome</keyword>
<dbReference type="Pfam" id="PF01418">
    <property type="entry name" value="HTH_6"/>
    <property type="match status" value="1"/>
</dbReference>
<comment type="caution">
    <text evidence="2">The sequence shown here is derived from an EMBL/GenBank/DDBJ whole genome shotgun (WGS) entry which is preliminary data.</text>
</comment>
<protein>
    <submittedName>
        <fullName evidence="2">RpiR family transcriptional regulator</fullName>
    </submittedName>
</protein>